<evidence type="ECO:0000313" key="1">
    <source>
        <dbReference type="EMBL" id="MBT9313132.1"/>
    </source>
</evidence>
<gene>
    <name evidence="1" type="ORF">IXB28_13015</name>
</gene>
<proteinExistence type="predicted"/>
<dbReference type="EMBL" id="JADOER010000011">
    <property type="protein sequence ID" value="MBT9313132.1"/>
    <property type="molecule type" value="Genomic_DNA"/>
</dbReference>
<organism evidence="1 2">
    <name type="scientific">Leptothoe kymatousa TAU-MAC 1615</name>
    <dbReference type="NCBI Taxonomy" id="2364775"/>
    <lineage>
        <taxon>Bacteria</taxon>
        <taxon>Bacillati</taxon>
        <taxon>Cyanobacteriota</taxon>
        <taxon>Cyanophyceae</taxon>
        <taxon>Nodosilineales</taxon>
        <taxon>Cymatolegaceae</taxon>
        <taxon>Leptothoe</taxon>
        <taxon>Leptothoe kymatousa</taxon>
    </lineage>
</organism>
<comment type="caution">
    <text evidence="1">The sequence shown here is derived from an EMBL/GenBank/DDBJ whole genome shotgun (WGS) entry which is preliminary data.</text>
</comment>
<sequence>MGASKFKRIGKQGLLIFTLVSLIGGLKAASNFANVADAVVPAPSSENPASPQSELEYLVCSEAADWQRPTTEQQQKQLTTDARYGELVNDKEFQAFAQNFWHHDALSFTTYGLSARMEPVNLSGLWSVADDVWHRCYSENEGNAINAGDLAETWLMNYQVVDLQWQDDHYAMVVEPKARGMQVVQFARQENVADLPLTITTRQGDVVEHYGADW</sequence>
<accession>A0ABS5Y5N7</accession>
<evidence type="ECO:0000313" key="2">
    <source>
        <dbReference type="Proteomes" id="UP001196661"/>
    </source>
</evidence>
<name>A0ABS5Y5N7_9CYAN</name>
<keyword evidence="2" id="KW-1185">Reference proteome</keyword>
<dbReference type="RefSeq" id="WP_215619016.1">
    <property type="nucleotide sequence ID" value="NZ_JADOER010000011.1"/>
</dbReference>
<dbReference type="Proteomes" id="UP001196661">
    <property type="component" value="Unassembled WGS sequence"/>
</dbReference>
<protein>
    <submittedName>
        <fullName evidence="1">Uncharacterized protein</fullName>
    </submittedName>
</protein>
<reference evidence="1 2" key="1">
    <citation type="journal article" date="2021" name="Mar. Drugs">
        <title>Genome Reduction and Secondary Metabolism of the Marine Sponge-Associated Cyanobacterium Leptothoe.</title>
        <authorList>
            <person name="Konstantinou D."/>
            <person name="Popin R.V."/>
            <person name="Fewer D.P."/>
            <person name="Sivonen K."/>
            <person name="Gkelis S."/>
        </authorList>
    </citation>
    <scope>NUCLEOTIDE SEQUENCE [LARGE SCALE GENOMIC DNA]</scope>
    <source>
        <strain evidence="1 2">TAU-MAC 1615</strain>
    </source>
</reference>